<dbReference type="InterPro" id="IPR029058">
    <property type="entry name" value="AB_hydrolase_fold"/>
</dbReference>
<proteinExistence type="predicted"/>
<sequence length="278" mass="31392">MTGRLDQWLCWQKVRGDPMNIVCIPGWGMKADIFAPLLDSLSLRGNATVVEWKEIKTVHCFRKRAEQVLHERATVIGWSLGSLVALELAHAYPERVSRLILIGGTSRFIADDGYEAGWHPRIVKRMKTKLQVRPADTIAAFLASLWSKSEKGDISEFFYRDRVEELLIGLDYLIEADARPFLADISAPMLIVHGEQDAICPPAAARYIVERAPSAIQSHDARIRTALFGARGDHSYLPLPIDPYDPLLRRGFFYGFGRCLADPRKWFGRTTFPLDSVP</sequence>
<feature type="domain" description="AB hydrolase-1" evidence="2">
    <location>
        <begin position="69"/>
        <end position="214"/>
    </location>
</feature>
<keyword evidence="1" id="KW-0378">Hydrolase</keyword>
<dbReference type="GO" id="GO:0016787">
    <property type="term" value="F:hydrolase activity"/>
    <property type="evidence" value="ECO:0007669"/>
    <property type="project" value="UniProtKB-KW"/>
</dbReference>
<organism evidence="3 4">
    <name type="scientific">Geobacillus kaustophilus GBlys</name>
    <dbReference type="NCBI Taxonomy" id="1337888"/>
    <lineage>
        <taxon>Bacteria</taxon>
        <taxon>Bacillati</taxon>
        <taxon>Bacillota</taxon>
        <taxon>Bacilli</taxon>
        <taxon>Bacillales</taxon>
        <taxon>Anoxybacillaceae</taxon>
        <taxon>Geobacillus</taxon>
        <taxon>Geobacillus thermoleovorans group</taxon>
    </lineage>
</organism>
<dbReference type="InterPro" id="IPR050266">
    <property type="entry name" value="AB_hydrolase_sf"/>
</dbReference>
<evidence type="ECO:0000313" key="4">
    <source>
        <dbReference type="Proteomes" id="UP000016424"/>
    </source>
</evidence>
<reference evidence="4" key="1">
    <citation type="journal article" date="2013" name="Genome">
        <title>Draft Genome Sequence of Geobacillus kaustophilus GBlys, a Lysogenic Strain with Bacteriophage phiOH2.</title>
        <authorList>
            <person name="Doi K."/>
            <person name="Mori K."/>
            <person name="Martono H."/>
            <person name="Nagayoshi Y."/>
            <person name="Fujino Y."/>
            <person name="Tashiro K."/>
            <person name="Kuhara S."/>
            <person name="Ohshima T."/>
        </authorList>
    </citation>
    <scope>NUCLEOTIDE SEQUENCE [LARGE SCALE GENOMIC DNA]</scope>
    <source>
        <strain evidence="4">GBlys</strain>
    </source>
</reference>
<dbReference type="PANTHER" id="PTHR43798">
    <property type="entry name" value="MONOACYLGLYCEROL LIPASE"/>
    <property type="match status" value="1"/>
</dbReference>
<evidence type="ECO:0000256" key="1">
    <source>
        <dbReference type="ARBA" id="ARBA00022801"/>
    </source>
</evidence>
<evidence type="ECO:0000259" key="2">
    <source>
        <dbReference type="Pfam" id="PF00561"/>
    </source>
</evidence>
<dbReference type="PRINTS" id="PR00111">
    <property type="entry name" value="ABHYDROLASE"/>
</dbReference>
<dbReference type="InterPro" id="IPR000073">
    <property type="entry name" value="AB_hydrolase_1"/>
</dbReference>
<dbReference type="Gene3D" id="3.40.50.1820">
    <property type="entry name" value="alpha/beta hydrolase"/>
    <property type="match status" value="1"/>
</dbReference>
<dbReference type="GO" id="GO:0016020">
    <property type="term" value="C:membrane"/>
    <property type="evidence" value="ECO:0007669"/>
    <property type="project" value="TreeGrafter"/>
</dbReference>
<dbReference type="AlphaFoldDB" id="U2X6S2"/>
<dbReference type="Pfam" id="PF00561">
    <property type="entry name" value="Abhydrolase_1"/>
    <property type="match status" value="1"/>
</dbReference>
<comment type="caution">
    <text evidence="3">The sequence shown here is derived from an EMBL/GenBank/DDBJ whole genome shotgun (WGS) entry which is preliminary data.</text>
</comment>
<dbReference type="EMBL" id="BASG01000035">
    <property type="protein sequence ID" value="GAD14640.1"/>
    <property type="molecule type" value="Genomic_DNA"/>
</dbReference>
<evidence type="ECO:0000313" key="3">
    <source>
        <dbReference type="EMBL" id="GAD14640.1"/>
    </source>
</evidence>
<accession>U2X6S2</accession>
<dbReference type="Proteomes" id="UP000016424">
    <property type="component" value="Unassembled WGS sequence"/>
</dbReference>
<dbReference type="PANTHER" id="PTHR43798:SF31">
    <property type="entry name" value="AB HYDROLASE SUPERFAMILY PROTEIN YCLE"/>
    <property type="match status" value="1"/>
</dbReference>
<gene>
    <name evidence="3" type="ORF">GBL_2857</name>
</gene>
<protein>
    <submittedName>
        <fullName evidence="3">Pimeloyl-CoA synthesis protein</fullName>
    </submittedName>
</protein>
<name>U2X6S2_GEOKU</name>
<dbReference type="SUPFAM" id="SSF53474">
    <property type="entry name" value="alpha/beta-Hydrolases"/>
    <property type="match status" value="1"/>
</dbReference>